<dbReference type="Pfam" id="PF06029">
    <property type="entry name" value="AlkA_N"/>
    <property type="match status" value="1"/>
</dbReference>
<comment type="similarity">
    <text evidence="3">Belongs to the alkylbase DNA glycosidase AlkA family.</text>
</comment>
<dbReference type="SUPFAM" id="SSF57884">
    <property type="entry name" value="Ada DNA repair protein, N-terminal domain (N-Ada 10)"/>
    <property type="match status" value="1"/>
</dbReference>
<dbReference type="SMART" id="SM00342">
    <property type="entry name" value="HTH_ARAC"/>
    <property type="match status" value="1"/>
</dbReference>
<evidence type="ECO:0000256" key="9">
    <source>
        <dbReference type="ARBA" id="ARBA00023163"/>
    </source>
</evidence>
<dbReference type="EMBL" id="JAPDDR010000003">
    <property type="protein sequence ID" value="MCW1913441.1"/>
    <property type="molecule type" value="Genomic_DNA"/>
</dbReference>
<dbReference type="Proteomes" id="UP001165653">
    <property type="component" value="Unassembled WGS sequence"/>
</dbReference>
<evidence type="ECO:0000256" key="4">
    <source>
        <dbReference type="ARBA" id="ARBA00012000"/>
    </source>
</evidence>
<keyword evidence="9" id="KW-0804">Transcription</keyword>
<dbReference type="PANTHER" id="PTHR43003:SF13">
    <property type="entry name" value="DNA-3-METHYLADENINE GLYCOSYLASE 2"/>
    <property type="match status" value="1"/>
</dbReference>
<dbReference type="SUPFAM" id="SSF48150">
    <property type="entry name" value="DNA-glycosylase"/>
    <property type="match status" value="1"/>
</dbReference>
<dbReference type="Gene3D" id="1.10.10.60">
    <property type="entry name" value="Homeodomain-like"/>
    <property type="match status" value="1"/>
</dbReference>
<name>A0ABT3G1Q6_9BACT</name>
<dbReference type="InterPro" id="IPR023170">
    <property type="entry name" value="HhH_base_excis_C"/>
</dbReference>
<dbReference type="Pfam" id="PF02805">
    <property type="entry name" value="Ada_Zn_binding"/>
    <property type="match status" value="1"/>
</dbReference>
<feature type="domain" description="HTH araC/xylS-type" evidence="11">
    <location>
        <begin position="86"/>
        <end position="185"/>
    </location>
</feature>
<dbReference type="InterPro" id="IPR035451">
    <property type="entry name" value="Ada-like_dom_sf"/>
</dbReference>
<dbReference type="PROSITE" id="PS01124">
    <property type="entry name" value="HTH_ARAC_FAMILY_2"/>
    <property type="match status" value="1"/>
</dbReference>
<keyword evidence="5" id="KW-0489">Methyltransferase</keyword>
<evidence type="ECO:0000256" key="8">
    <source>
        <dbReference type="ARBA" id="ARBA00023159"/>
    </source>
</evidence>
<keyword evidence="13" id="KW-1185">Reference proteome</keyword>
<dbReference type="InterPro" id="IPR051912">
    <property type="entry name" value="Alkylbase_DNA_Glycosylase/TA"/>
</dbReference>
<evidence type="ECO:0000256" key="5">
    <source>
        <dbReference type="ARBA" id="ARBA00022603"/>
    </source>
</evidence>
<protein>
    <recommendedName>
        <fullName evidence="4">DNA-3-methyladenine glycosylase II</fullName>
        <ecNumber evidence="4">3.2.2.21</ecNumber>
    </recommendedName>
</protein>
<keyword evidence="10" id="KW-0234">DNA repair</keyword>
<dbReference type="InterPro" id="IPR010316">
    <property type="entry name" value="AlkA_N"/>
</dbReference>
<dbReference type="Pfam" id="PF12833">
    <property type="entry name" value="HTH_18"/>
    <property type="match status" value="1"/>
</dbReference>
<dbReference type="InterPro" id="IPR018060">
    <property type="entry name" value="HTH_AraC"/>
</dbReference>
<dbReference type="RefSeq" id="WP_264512895.1">
    <property type="nucleotide sequence ID" value="NZ_JAPDDR010000003.1"/>
</dbReference>
<proteinExistence type="inferred from homology"/>
<comment type="cofactor">
    <cofactor evidence="2">
        <name>Zn(2+)</name>
        <dbReference type="ChEBI" id="CHEBI:29105"/>
    </cofactor>
</comment>
<evidence type="ECO:0000259" key="11">
    <source>
        <dbReference type="PROSITE" id="PS01124"/>
    </source>
</evidence>
<dbReference type="PANTHER" id="PTHR43003">
    <property type="entry name" value="DNA-3-METHYLADENINE GLYCOSYLASE"/>
    <property type="match status" value="1"/>
</dbReference>
<evidence type="ECO:0000313" key="13">
    <source>
        <dbReference type="Proteomes" id="UP001165653"/>
    </source>
</evidence>
<dbReference type="InterPro" id="IPR011257">
    <property type="entry name" value="DNA_glycosylase"/>
</dbReference>
<keyword evidence="5" id="KW-0808">Transferase</keyword>
<keyword evidence="6" id="KW-0227">DNA damage</keyword>
<dbReference type="PROSITE" id="PS00516">
    <property type="entry name" value="ALKYLBASE_DNA_GLYCOS"/>
    <property type="match status" value="1"/>
</dbReference>
<dbReference type="Gene3D" id="3.30.310.20">
    <property type="entry name" value="DNA-3-methyladenine glycosylase AlkA, N-terminal domain"/>
    <property type="match status" value="1"/>
</dbReference>
<evidence type="ECO:0000256" key="1">
    <source>
        <dbReference type="ARBA" id="ARBA00000086"/>
    </source>
</evidence>
<dbReference type="SMART" id="SM00478">
    <property type="entry name" value="ENDO3c"/>
    <property type="match status" value="1"/>
</dbReference>
<dbReference type="SUPFAM" id="SSF55945">
    <property type="entry name" value="TATA-box binding protein-like"/>
    <property type="match status" value="1"/>
</dbReference>
<dbReference type="InterPro" id="IPR009057">
    <property type="entry name" value="Homeodomain-like_sf"/>
</dbReference>
<dbReference type="SMART" id="SM01009">
    <property type="entry name" value="AlkA_N"/>
    <property type="match status" value="1"/>
</dbReference>
<evidence type="ECO:0000256" key="10">
    <source>
        <dbReference type="ARBA" id="ARBA00023204"/>
    </source>
</evidence>
<dbReference type="Gene3D" id="1.10.1670.10">
    <property type="entry name" value="Helix-hairpin-Helix base-excision DNA repair enzymes (C-terminal)"/>
    <property type="match status" value="1"/>
</dbReference>
<evidence type="ECO:0000256" key="3">
    <source>
        <dbReference type="ARBA" id="ARBA00010817"/>
    </source>
</evidence>
<dbReference type="InterPro" id="IPR000035">
    <property type="entry name" value="Alkylbase_DNA_glycsylse_CS"/>
</dbReference>
<organism evidence="12 13">
    <name type="scientific">Luteolibacter rhizosphaerae</name>
    <dbReference type="NCBI Taxonomy" id="2989719"/>
    <lineage>
        <taxon>Bacteria</taxon>
        <taxon>Pseudomonadati</taxon>
        <taxon>Verrucomicrobiota</taxon>
        <taxon>Verrucomicrobiia</taxon>
        <taxon>Verrucomicrobiales</taxon>
        <taxon>Verrucomicrobiaceae</taxon>
        <taxon>Luteolibacter</taxon>
    </lineage>
</organism>
<comment type="caution">
    <text evidence="12">The sequence shown here is derived from an EMBL/GenBank/DDBJ whole genome shotgun (WGS) entry which is preliminary data.</text>
</comment>
<dbReference type="CDD" id="cd00056">
    <property type="entry name" value="ENDO3c"/>
    <property type="match status" value="1"/>
</dbReference>
<keyword evidence="8" id="KW-0010">Activator</keyword>
<comment type="catalytic activity">
    <reaction evidence="1">
        <text>Hydrolysis of alkylated DNA, releasing 3-methyladenine, 3-methylguanine, 7-methylguanine and 7-methyladenine.</text>
        <dbReference type="EC" id="3.2.2.21"/>
    </reaction>
</comment>
<evidence type="ECO:0000256" key="7">
    <source>
        <dbReference type="ARBA" id="ARBA00023015"/>
    </source>
</evidence>
<evidence type="ECO:0000256" key="2">
    <source>
        <dbReference type="ARBA" id="ARBA00001947"/>
    </source>
</evidence>
<dbReference type="InterPro" id="IPR037046">
    <property type="entry name" value="AlkA_N_sf"/>
</dbReference>
<sequence>MIDPAAAYNAMSSRDPRFDGVFYVGVTSTGIYCRPICTVKAPKPQNCRFFESAEAAEKAAFRPCLRCRPELAPGNAPVDSAHRIAQLIVHRMNEGLTDEGANLEEIAAQFGISSRQLRRIVQKELGVSPIELMQTRRLLLAKQLLTETKLPATEIAFASGFSSLRRFNDAFSARYRMPPTRLRKESAEGETDWKLSDTSTLQLGYRPPYDWDGILAFLKGRAIREVEHVAEDRYARTIRLGKHSGWVRVTHLAGKHALAVEFTNSLSPVLPALLGRLRNLFDLSARPDVIAAHLRKDPLLREGVKRNPGLRVPGAFDGFEMALRAILGQQITVKAATTLSCRFAEAFGDEIETPLPELSRLSPLASRVAVATVDDVAKLGIVSARAKSIIAMARAFHMDGLQLEPGANPEAAVERLVALPGIGPWTAHYIAMRALRWPDAFPKEDIAVRNALGRVSAKEAERLSQRWRPWRSYAVLHLWRSLSAQAA</sequence>
<dbReference type="Pfam" id="PF00730">
    <property type="entry name" value="HhH-GPD"/>
    <property type="match status" value="1"/>
</dbReference>
<evidence type="ECO:0000313" key="12">
    <source>
        <dbReference type="EMBL" id="MCW1913441.1"/>
    </source>
</evidence>
<dbReference type="Gene3D" id="3.40.10.10">
    <property type="entry name" value="DNA Methylphosphotriester Repair Domain"/>
    <property type="match status" value="1"/>
</dbReference>
<evidence type="ECO:0000256" key="6">
    <source>
        <dbReference type="ARBA" id="ARBA00022763"/>
    </source>
</evidence>
<dbReference type="SUPFAM" id="SSF46689">
    <property type="entry name" value="Homeodomain-like"/>
    <property type="match status" value="1"/>
</dbReference>
<gene>
    <name evidence="12" type="ORF">OJ996_07645</name>
</gene>
<dbReference type="InterPro" id="IPR003265">
    <property type="entry name" value="HhH-GPD_domain"/>
</dbReference>
<keyword evidence="7" id="KW-0805">Transcription regulation</keyword>
<accession>A0ABT3G1Q6</accession>
<dbReference type="InterPro" id="IPR004026">
    <property type="entry name" value="Ada_DNA_repair_Zn-bd"/>
</dbReference>
<dbReference type="Gene3D" id="1.10.340.30">
    <property type="entry name" value="Hypothetical protein, domain 2"/>
    <property type="match status" value="1"/>
</dbReference>
<reference evidence="12" key="1">
    <citation type="submission" date="2022-10" db="EMBL/GenBank/DDBJ databases">
        <title>Luteolibacter sp. GHJ8, whole genome shotgun sequencing project.</title>
        <authorList>
            <person name="Zhao G."/>
            <person name="Shen L."/>
        </authorList>
    </citation>
    <scope>NUCLEOTIDE SEQUENCE</scope>
    <source>
        <strain evidence="12">GHJ8</strain>
    </source>
</reference>
<dbReference type="EC" id="3.2.2.21" evidence="4"/>